<name>A0ABS4D237_9BACI</name>
<keyword evidence="2" id="KW-1185">Reference proteome</keyword>
<reference evidence="1 2" key="1">
    <citation type="submission" date="2021-01" db="EMBL/GenBank/DDBJ databases">
        <title>Genomic Encyclopedia of Type Strains, Phase IV (KMG-IV): sequencing the most valuable type-strain genomes for metagenomic binning, comparative biology and taxonomic classification.</title>
        <authorList>
            <person name="Goeker M."/>
        </authorList>
    </citation>
    <scope>NUCLEOTIDE SEQUENCE [LARGE SCALE GENOMIC DNA]</scope>
    <source>
        <strain evidence="1 2">DSM 103394</strain>
    </source>
</reference>
<comment type="caution">
    <text evidence="1">The sequence shown here is derived from an EMBL/GenBank/DDBJ whole genome shotgun (WGS) entry which is preliminary data.</text>
</comment>
<dbReference type="EMBL" id="JAFDST010000006">
    <property type="protein sequence ID" value="MBP1083681.1"/>
    <property type="molecule type" value="Genomic_DNA"/>
</dbReference>
<proteinExistence type="predicted"/>
<gene>
    <name evidence="1" type="ORF">JOC74_004209</name>
</gene>
<evidence type="ECO:0000313" key="1">
    <source>
        <dbReference type="EMBL" id="MBP1083681.1"/>
    </source>
</evidence>
<accession>A0ABS4D237</accession>
<organism evidence="1 2">
    <name type="scientific">Bacillus capparidis</name>
    <dbReference type="NCBI Taxonomy" id="1840411"/>
    <lineage>
        <taxon>Bacteria</taxon>
        <taxon>Bacillati</taxon>
        <taxon>Bacillota</taxon>
        <taxon>Bacilli</taxon>
        <taxon>Bacillales</taxon>
        <taxon>Bacillaceae</taxon>
        <taxon>Bacillus</taxon>
    </lineage>
</organism>
<dbReference type="Proteomes" id="UP000674416">
    <property type="component" value="Unassembled WGS sequence"/>
</dbReference>
<evidence type="ECO:0000313" key="2">
    <source>
        <dbReference type="Proteomes" id="UP000674416"/>
    </source>
</evidence>
<sequence length="32" mass="3531">MINQAVLSYIQLNIHVTQTNVSAALSIDIFVN</sequence>
<protein>
    <submittedName>
        <fullName evidence="1">Uncharacterized protein</fullName>
    </submittedName>
</protein>